<dbReference type="EMBL" id="PVLV01000121">
    <property type="protein sequence ID" value="PRH79399.1"/>
    <property type="molecule type" value="Genomic_DNA"/>
</dbReference>
<dbReference type="InterPro" id="IPR024455">
    <property type="entry name" value="Phage_capsid"/>
</dbReference>
<dbReference type="NCBIfam" id="TIGR01543">
    <property type="entry name" value="proheadase_HK97"/>
    <property type="match status" value="1"/>
</dbReference>
<dbReference type="AlphaFoldDB" id="A0A2S9PYB0"/>
<keyword evidence="2" id="KW-1188">Viral release from host cell</keyword>
<organism evidence="9 10">
    <name type="scientific">Streptomyces solincola</name>
    <dbReference type="NCBI Taxonomy" id="2100817"/>
    <lineage>
        <taxon>Bacteria</taxon>
        <taxon>Bacillati</taxon>
        <taxon>Actinomycetota</taxon>
        <taxon>Actinomycetes</taxon>
        <taxon>Kitasatosporales</taxon>
        <taxon>Streptomycetaceae</taxon>
        <taxon>Streptomyces</taxon>
    </lineage>
</organism>
<dbReference type="SUPFAM" id="SSF56563">
    <property type="entry name" value="Major capsid protein gp5"/>
    <property type="match status" value="1"/>
</dbReference>
<proteinExistence type="predicted"/>
<dbReference type="Pfam" id="PF04586">
    <property type="entry name" value="Peptidase_S78"/>
    <property type="match status" value="1"/>
</dbReference>
<feature type="domain" description="Prohead serine protease" evidence="7">
    <location>
        <begin position="24"/>
        <end position="194"/>
    </location>
</feature>
<dbReference type="InterPro" id="IPR006433">
    <property type="entry name" value="Prohead_protease"/>
</dbReference>
<protein>
    <submittedName>
        <fullName evidence="9">Phage major capsid protein</fullName>
    </submittedName>
</protein>
<evidence type="ECO:0000256" key="1">
    <source>
        <dbReference type="ARBA" id="ARBA00004328"/>
    </source>
</evidence>
<dbReference type="GO" id="GO:0008233">
    <property type="term" value="F:peptidase activity"/>
    <property type="evidence" value="ECO:0007669"/>
    <property type="project" value="UniProtKB-KW"/>
</dbReference>
<feature type="domain" description="Phage capsid-like C-terminal" evidence="8">
    <location>
        <begin position="471"/>
        <end position="744"/>
    </location>
</feature>
<sequence>MTDPPDRLCLRAVDFTPVGESERSGETGDGRTLEGYAAVFNTDTEINSWEGQFSERIAPGAFKKTIRERTPVLQFDHGHDVRTGSVPIGKIETLAEDGEGLFVSARLFDNPVVEPIRQAIEAGAISGMSFRFKVVRDEWTDGDGKRIRDRGELLELLYEAGDRGPLQRTIKEVKLFEAGPVVFPAYPETSVGVRSLSEGEREQYVQTLLEAAPEDEERTTEPPAEEAPVVPEVETEETRVDPVSAAPQSTPTGHAETPPTPQKAAPETRKASVPMETMTVEERASRQGEIRSRLTEIDTEYSGAELPSDIAREWDDLNEEMNTHQRAIEAANARAERLRELADDKAHREPGVDQGRRSPAFHRRAENIYDLSAIRHEARNVDEMAGLYRDNAMRAIEQGRYAGVNKEAAQERISHLLDTVDDKHGTLAKRVLQTGSPLYERAFGKLASSLSPDGLTTEERAALAVGTGPTGGYAVPFALDPTLILTSSGRINPLRRYARVESITTKAWQGVTTAGITVSRSAEAAEVASNEPTLDQPEVTPTRVTGFIPFSIEIDQDWNQMRSEMARLLQDAKDEEESVSFVTGSGTGTNPQGIVTGATTLVESATTNTFVAGDVYKLEEALPPRWREGAHFLGNKMIYNKIRQFAATDGHALWTRIGAGQPAELLGYPAHEVSAMSADTTSETVPYLVFGDLKQFLILDRVGMSVELVPHLLGPNRRPTGQRGLLAIWRNTSRVLVPGAFRALVSDTP</sequence>
<evidence type="ECO:0000256" key="3">
    <source>
        <dbReference type="ARBA" id="ARBA00022670"/>
    </source>
</evidence>
<dbReference type="NCBIfam" id="TIGR01554">
    <property type="entry name" value="major_cap_HK97"/>
    <property type="match status" value="1"/>
</dbReference>
<dbReference type="Gene3D" id="3.30.2400.10">
    <property type="entry name" value="Major capsid protein gp5"/>
    <property type="match status" value="1"/>
</dbReference>
<keyword evidence="4" id="KW-0378">Hydrolase</keyword>
<feature type="region of interest" description="Disordered" evidence="6">
    <location>
        <begin position="211"/>
        <end position="288"/>
    </location>
</feature>
<evidence type="ECO:0000259" key="7">
    <source>
        <dbReference type="Pfam" id="PF04586"/>
    </source>
</evidence>
<dbReference type="InterPro" id="IPR054613">
    <property type="entry name" value="Peptidase_S78_dom"/>
</dbReference>
<gene>
    <name evidence="9" type="ORF">C6N75_09965</name>
</gene>
<name>A0A2S9PYB0_9ACTN</name>
<comment type="caution">
    <text evidence="9">The sequence shown here is derived from an EMBL/GenBank/DDBJ whole genome shotgun (WGS) entry which is preliminary data.</text>
</comment>
<dbReference type="InterPro" id="IPR054612">
    <property type="entry name" value="Phage_capsid-like_C"/>
</dbReference>
<evidence type="ECO:0000256" key="6">
    <source>
        <dbReference type="SAM" id="MobiDB-lite"/>
    </source>
</evidence>
<dbReference type="GO" id="GO:0006508">
    <property type="term" value="P:proteolysis"/>
    <property type="evidence" value="ECO:0007669"/>
    <property type="project" value="UniProtKB-KW"/>
</dbReference>
<accession>A0A2S9PYB0</accession>
<comment type="subcellular location">
    <subcellularLocation>
        <location evidence="1">Virion</location>
    </subcellularLocation>
</comment>
<evidence type="ECO:0000256" key="2">
    <source>
        <dbReference type="ARBA" id="ARBA00022612"/>
    </source>
</evidence>
<feature type="coiled-coil region" evidence="5">
    <location>
        <begin position="314"/>
        <end position="348"/>
    </location>
</feature>
<dbReference type="OrthoDB" id="3690431at2"/>
<dbReference type="Proteomes" id="UP000239322">
    <property type="component" value="Unassembled WGS sequence"/>
</dbReference>
<evidence type="ECO:0000256" key="4">
    <source>
        <dbReference type="ARBA" id="ARBA00022801"/>
    </source>
</evidence>
<keyword evidence="10" id="KW-1185">Reference proteome</keyword>
<dbReference type="Pfam" id="PF05065">
    <property type="entry name" value="Phage_capsid"/>
    <property type="match status" value="1"/>
</dbReference>
<evidence type="ECO:0000259" key="8">
    <source>
        <dbReference type="Pfam" id="PF05065"/>
    </source>
</evidence>
<evidence type="ECO:0000313" key="9">
    <source>
        <dbReference type="EMBL" id="PRH79399.1"/>
    </source>
</evidence>
<keyword evidence="5" id="KW-0175">Coiled coil</keyword>
<reference evidence="9 10" key="1">
    <citation type="submission" date="2018-03" db="EMBL/GenBank/DDBJ databases">
        <title>Novel Streptomyces sp. from soil.</title>
        <authorList>
            <person name="Tan G.Y.A."/>
            <person name="Lee Z.Y."/>
        </authorList>
    </citation>
    <scope>NUCLEOTIDE SEQUENCE [LARGE SCALE GENOMIC DNA]</scope>
    <source>
        <strain evidence="9 10">ST5x</strain>
    </source>
</reference>
<keyword evidence="3" id="KW-0645">Protease</keyword>
<evidence type="ECO:0000313" key="10">
    <source>
        <dbReference type="Proteomes" id="UP000239322"/>
    </source>
</evidence>
<evidence type="ECO:0000256" key="5">
    <source>
        <dbReference type="SAM" id="Coils"/>
    </source>
</evidence>